<evidence type="ECO:0000313" key="3">
    <source>
        <dbReference type="Proteomes" id="UP000321577"/>
    </source>
</evidence>
<feature type="region of interest" description="Disordered" evidence="1">
    <location>
        <begin position="1"/>
        <end position="54"/>
    </location>
</feature>
<reference evidence="2 3" key="1">
    <citation type="submission" date="2019-07" db="EMBL/GenBank/DDBJ databases">
        <title>Whole genome shotgun sequence of Brevifollis gellanilyticus NBRC 108608.</title>
        <authorList>
            <person name="Hosoyama A."/>
            <person name="Uohara A."/>
            <person name="Ohji S."/>
            <person name="Ichikawa N."/>
        </authorList>
    </citation>
    <scope>NUCLEOTIDE SEQUENCE [LARGE SCALE GENOMIC DNA]</scope>
    <source>
        <strain evidence="2 3">NBRC 108608</strain>
    </source>
</reference>
<organism evidence="2 3">
    <name type="scientific">Brevifollis gellanilyticus</name>
    <dbReference type="NCBI Taxonomy" id="748831"/>
    <lineage>
        <taxon>Bacteria</taxon>
        <taxon>Pseudomonadati</taxon>
        <taxon>Verrucomicrobiota</taxon>
        <taxon>Verrucomicrobiia</taxon>
        <taxon>Verrucomicrobiales</taxon>
        <taxon>Verrucomicrobiaceae</taxon>
    </lineage>
</organism>
<gene>
    <name evidence="2" type="ORF">BGE01nite_31820</name>
</gene>
<sequence length="132" mass="14560">MLATPTTSNTFDTSEAAMGRTITTSTVKHEVESRIPVDDQPEQEKSNFNTQGDEVNTNLEAIFKGASIVLPSEIIGPPGSPPNEAEALSAQEHLAEQKRKLRECEAIHACEALNRTNQWFSSAHKMWALERP</sequence>
<evidence type="ECO:0000256" key="1">
    <source>
        <dbReference type="SAM" id="MobiDB-lite"/>
    </source>
</evidence>
<dbReference type="EMBL" id="BKAG01000022">
    <property type="protein sequence ID" value="GEP43891.1"/>
    <property type="molecule type" value="Genomic_DNA"/>
</dbReference>
<protein>
    <submittedName>
        <fullName evidence="2">Uncharacterized protein</fullName>
    </submittedName>
</protein>
<feature type="compositionally biased region" description="Polar residues" evidence="1">
    <location>
        <begin position="1"/>
        <end position="13"/>
    </location>
</feature>
<evidence type="ECO:0000313" key="2">
    <source>
        <dbReference type="EMBL" id="GEP43891.1"/>
    </source>
</evidence>
<dbReference type="Proteomes" id="UP000321577">
    <property type="component" value="Unassembled WGS sequence"/>
</dbReference>
<feature type="compositionally biased region" description="Basic and acidic residues" evidence="1">
    <location>
        <begin position="27"/>
        <end position="45"/>
    </location>
</feature>
<accession>A0A512MC19</accession>
<proteinExistence type="predicted"/>
<keyword evidence="3" id="KW-1185">Reference proteome</keyword>
<dbReference type="AlphaFoldDB" id="A0A512MC19"/>
<name>A0A512MC19_9BACT</name>
<comment type="caution">
    <text evidence="2">The sequence shown here is derived from an EMBL/GenBank/DDBJ whole genome shotgun (WGS) entry which is preliminary data.</text>
</comment>